<evidence type="ECO:0000256" key="1">
    <source>
        <dbReference type="SAM" id="MobiDB-lite"/>
    </source>
</evidence>
<feature type="compositionally biased region" description="Polar residues" evidence="1">
    <location>
        <begin position="20"/>
        <end position="35"/>
    </location>
</feature>
<sequence length="234" mass="26904">MTYSKTQTDRQQVVDQDNDLSSSVSTRDISETGVTSGVPLRRQPTESSNEDHVLLQKDLDTPVQCSKTWQMEFNVKKCDFNDHAVHNINKEETVPKTVIKQLEQVHRNAARFITNQPNNQEKPICVTSIVQNLNWNTMGQRRTMAHFAIMYKVVHQLIAVPILYISIPATVNRTRNSNSLIFLPYHCRINIYQHSFSPRTVTVWNTLSESVELALSLEAFKSSKEHQPKRTNIK</sequence>
<dbReference type="Proteomes" id="UP000683360">
    <property type="component" value="Unassembled WGS sequence"/>
</dbReference>
<dbReference type="AlphaFoldDB" id="A0A8S3RPL1"/>
<gene>
    <name evidence="2" type="ORF">MEDL_22914</name>
</gene>
<proteinExistence type="predicted"/>
<evidence type="ECO:0000313" key="3">
    <source>
        <dbReference type="Proteomes" id="UP000683360"/>
    </source>
</evidence>
<organism evidence="2 3">
    <name type="scientific">Mytilus edulis</name>
    <name type="common">Blue mussel</name>
    <dbReference type="NCBI Taxonomy" id="6550"/>
    <lineage>
        <taxon>Eukaryota</taxon>
        <taxon>Metazoa</taxon>
        <taxon>Spiralia</taxon>
        <taxon>Lophotrochozoa</taxon>
        <taxon>Mollusca</taxon>
        <taxon>Bivalvia</taxon>
        <taxon>Autobranchia</taxon>
        <taxon>Pteriomorphia</taxon>
        <taxon>Mytilida</taxon>
        <taxon>Mytiloidea</taxon>
        <taxon>Mytilidae</taxon>
        <taxon>Mytilinae</taxon>
        <taxon>Mytilus</taxon>
    </lineage>
</organism>
<protein>
    <submittedName>
        <fullName evidence="2">Uncharacterized protein</fullName>
    </submittedName>
</protein>
<accession>A0A8S3RPL1</accession>
<reference evidence="2" key="1">
    <citation type="submission" date="2021-03" db="EMBL/GenBank/DDBJ databases">
        <authorList>
            <person name="Bekaert M."/>
        </authorList>
    </citation>
    <scope>NUCLEOTIDE SEQUENCE</scope>
</reference>
<evidence type="ECO:0000313" key="2">
    <source>
        <dbReference type="EMBL" id="CAG2208735.1"/>
    </source>
</evidence>
<dbReference type="OrthoDB" id="6155669at2759"/>
<comment type="caution">
    <text evidence="2">The sequence shown here is derived from an EMBL/GenBank/DDBJ whole genome shotgun (WGS) entry which is preliminary data.</text>
</comment>
<name>A0A8S3RPL1_MYTED</name>
<feature type="region of interest" description="Disordered" evidence="1">
    <location>
        <begin position="1"/>
        <end position="50"/>
    </location>
</feature>
<keyword evidence="3" id="KW-1185">Reference proteome</keyword>
<dbReference type="EMBL" id="CAJPWZ010001119">
    <property type="protein sequence ID" value="CAG2208735.1"/>
    <property type="molecule type" value="Genomic_DNA"/>
</dbReference>